<comment type="similarity">
    <text evidence="2">Belongs to the amidase family.</text>
</comment>
<organism evidence="8 9">
    <name type="scientific">Paraphaeosphaeria minitans</name>
    <dbReference type="NCBI Taxonomy" id="565426"/>
    <lineage>
        <taxon>Eukaryota</taxon>
        <taxon>Fungi</taxon>
        <taxon>Dikarya</taxon>
        <taxon>Ascomycota</taxon>
        <taxon>Pezizomycotina</taxon>
        <taxon>Dothideomycetes</taxon>
        <taxon>Pleosporomycetidae</taxon>
        <taxon>Pleosporales</taxon>
        <taxon>Massarineae</taxon>
        <taxon>Didymosphaeriaceae</taxon>
        <taxon>Paraphaeosphaeria</taxon>
    </lineage>
</organism>
<reference evidence="8" key="1">
    <citation type="journal article" date="2020" name="Mol. Plant Microbe Interact.">
        <title>Genome Sequence of the Biocontrol Agent Coniothyrium minitans strain Conio (IMI 134523).</title>
        <authorList>
            <person name="Patel D."/>
            <person name="Shittu T.A."/>
            <person name="Baroncelli R."/>
            <person name="Muthumeenakshi S."/>
            <person name="Osborne T.H."/>
            <person name="Janganan T.K."/>
            <person name="Sreenivasaprasad S."/>
        </authorList>
    </citation>
    <scope>NUCLEOTIDE SEQUENCE</scope>
    <source>
        <strain evidence="8">Conio</strain>
    </source>
</reference>
<dbReference type="AlphaFoldDB" id="A0A9P6KMB2"/>
<feature type="binding site" evidence="6">
    <location>
        <position position="192"/>
    </location>
    <ligand>
        <name>substrate</name>
    </ligand>
</feature>
<dbReference type="PIRSF" id="PIRSF001221">
    <property type="entry name" value="Amidase_fungi"/>
    <property type="match status" value="1"/>
</dbReference>
<feature type="domain" description="Amidase" evidence="7">
    <location>
        <begin position="86"/>
        <end position="548"/>
    </location>
</feature>
<dbReference type="OrthoDB" id="6428749at2759"/>
<evidence type="ECO:0000256" key="3">
    <source>
        <dbReference type="ARBA" id="ARBA00012922"/>
    </source>
</evidence>
<sequence>MTAPWHELAAAHRENQRECINTDWLLSPELLAQIAGIGQSDEGRLIARRAVDKSKLLTDQELEITESYSVRGLLEGIATGRMSAWEVTQAFCKRAALAQQLTSCLTEIFFDTGLQRARELDAYFSKNKKTMGPLHGLPISLKESFQVEGQFSTLGFVKSIETGPASSNSDVVRLLLDAGAVLYCKTNIPQTMMTADSENNIFGRTLNPHKTSLTAGGSSGGEGALVAFRGSPLGIGTDIAGSIRIPSLCCGVYGFKPSTNRVPYGGQAPFPYPMLRVPGGITPAAGPLAHSVEDLEVFMRTIIGTKTSNAWCYDPQSLPLVWRNLKTTEENKQLNIGLLAEDPEYPLQPPVRRALQEAAARLTRAGHRLVVLPHNATSSGAGLGGRLSFQYYAILSPPSNAKPLDHILGEPLVASVAKGVHPFSSGFPVSPALDLPQRIHELTEARDAYAAAWHGLWQENTLDVVLAPGAATTAVPHDSYGVPVYTCMWNLIDYPAGMIPFSKASRDLDPQSQKAVGPFEPDYDPDSCDGAPCAVQVVAPRLRDEECLRAMRIIDKVLNNPPSSNHPVLPQ</sequence>
<evidence type="ECO:0000256" key="6">
    <source>
        <dbReference type="PIRSR" id="PIRSR001221-2"/>
    </source>
</evidence>
<dbReference type="EMBL" id="WJXW01000012">
    <property type="protein sequence ID" value="KAF9731767.1"/>
    <property type="molecule type" value="Genomic_DNA"/>
</dbReference>
<evidence type="ECO:0000256" key="5">
    <source>
        <dbReference type="PIRSR" id="PIRSR001221-1"/>
    </source>
</evidence>
<evidence type="ECO:0000259" key="7">
    <source>
        <dbReference type="Pfam" id="PF01425"/>
    </source>
</evidence>
<comment type="caution">
    <text evidence="8">The sequence shown here is derived from an EMBL/GenBank/DDBJ whole genome shotgun (WGS) entry which is preliminary data.</text>
</comment>
<dbReference type="PANTHER" id="PTHR46072">
    <property type="entry name" value="AMIDASE-RELATED-RELATED"/>
    <property type="match status" value="1"/>
</dbReference>
<dbReference type="InterPro" id="IPR036928">
    <property type="entry name" value="AS_sf"/>
</dbReference>
<keyword evidence="9" id="KW-1185">Reference proteome</keyword>
<accession>A0A9P6KMB2</accession>
<dbReference type="GO" id="GO:0004040">
    <property type="term" value="F:amidase activity"/>
    <property type="evidence" value="ECO:0007669"/>
    <property type="project" value="UniProtKB-EC"/>
</dbReference>
<feature type="binding site" evidence="6">
    <location>
        <position position="218"/>
    </location>
    <ligand>
        <name>substrate</name>
    </ligand>
</feature>
<feature type="active site" description="Charge relay system" evidence="5">
    <location>
        <position position="142"/>
    </location>
</feature>
<evidence type="ECO:0000313" key="9">
    <source>
        <dbReference type="Proteomes" id="UP000756921"/>
    </source>
</evidence>
<dbReference type="PROSITE" id="PS00571">
    <property type="entry name" value="AMIDASES"/>
    <property type="match status" value="1"/>
</dbReference>
<feature type="active site" description="Charge relay system" evidence="5">
    <location>
        <position position="218"/>
    </location>
</feature>
<dbReference type="Proteomes" id="UP000756921">
    <property type="component" value="Unassembled WGS sequence"/>
</dbReference>
<evidence type="ECO:0000256" key="4">
    <source>
        <dbReference type="ARBA" id="ARBA00022801"/>
    </source>
</evidence>
<feature type="active site" description="Acyl-ester intermediate" evidence="5">
    <location>
        <position position="242"/>
    </location>
</feature>
<dbReference type="Pfam" id="PF01425">
    <property type="entry name" value="Amidase"/>
    <property type="match status" value="1"/>
</dbReference>
<dbReference type="Gene3D" id="3.90.1300.10">
    <property type="entry name" value="Amidase signature (AS) domain"/>
    <property type="match status" value="1"/>
</dbReference>
<gene>
    <name evidence="8" type="ORF">PMIN01_10784</name>
</gene>
<dbReference type="SUPFAM" id="SSF75304">
    <property type="entry name" value="Amidase signature (AS) enzymes"/>
    <property type="match status" value="1"/>
</dbReference>
<evidence type="ECO:0000256" key="1">
    <source>
        <dbReference type="ARBA" id="ARBA00001311"/>
    </source>
</evidence>
<feature type="binding site" evidence="6">
    <location>
        <begin position="239"/>
        <end position="242"/>
    </location>
    <ligand>
        <name>substrate</name>
    </ligand>
</feature>
<dbReference type="InterPro" id="IPR023631">
    <property type="entry name" value="Amidase_dom"/>
</dbReference>
<dbReference type="EC" id="3.5.1.4" evidence="3"/>
<comment type="catalytic activity">
    <reaction evidence="1">
        <text>a monocarboxylic acid amide + H2O = a monocarboxylate + NH4(+)</text>
        <dbReference type="Rhea" id="RHEA:12020"/>
        <dbReference type="ChEBI" id="CHEBI:15377"/>
        <dbReference type="ChEBI" id="CHEBI:28938"/>
        <dbReference type="ChEBI" id="CHEBI:35757"/>
        <dbReference type="ChEBI" id="CHEBI:83628"/>
        <dbReference type="EC" id="3.5.1.4"/>
    </reaction>
</comment>
<name>A0A9P6KMB2_9PLEO</name>
<protein>
    <recommendedName>
        <fullName evidence="3">amidase</fullName>
        <ecNumber evidence="3">3.5.1.4</ecNumber>
    </recommendedName>
</protein>
<proteinExistence type="inferred from homology"/>
<evidence type="ECO:0000256" key="2">
    <source>
        <dbReference type="ARBA" id="ARBA00009199"/>
    </source>
</evidence>
<evidence type="ECO:0000313" key="8">
    <source>
        <dbReference type="EMBL" id="KAF9731767.1"/>
    </source>
</evidence>
<dbReference type="PANTHER" id="PTHR46072:SF3">
    <property type="entry name" value="AMIDASE"/>
    <property type="match status" value="1"/>
</dbReference>
<keyword evidence="4" id="KW-0378">Hydrolase</keyword>
<dbReference type="InterPro" id="IPR020556">
    <property type="entry name" value="Amidase_CS"/>
</dbReference>